<keyword evidence="3" id="KW-1185">Reference proteome</keyword>
<feature type="transmembrane region" description="Helical" evidence="1">
    <location>
        <begin position="59"/>
        <end position="77"/>
    </location>
</feature>
<dbReference type="GeneID" id="17824995"/>
<keyword evidence="1" id="KW-1133">Transmembrane helix</keyword>
<protein>
    <submittedName>
        <fullName evidence="2">Uncharacterized protein</fullName>
    </submittedName>
</protein>
<reference evidence="3" key="1">
    <citation type="journal article" date="2015" name="J Appl Environ Microbiol">
        <title>Complete Genome Sequence Analysis of Two Pseudomonas plecoglossicida Phages, Potential Therapeutic Agents.</title>
        <authorList>
            <person name="Kawato Y."/>
            <person name="Yasuike M."/>
            <person name="Nakamura Y."/>
            <person name="Shigenobu Y."/>
            <person name="Fujiwara A."/>
            <person name="Sano M."/>
            <person name="Nakai T."/>
        </authorList>
    </citation>
    <scope>NUCLEOTIDE SEQUENCE [LARGE SCALE GENOMIC DNA]</scope>
</reference>
<keyword evidence="1" id="KW-0472">Membrane</keyword>
<dbReference type="Proteomes" id="UP000203191">
    <property type="component" value="Segment"/>
</dbReference>
<name>V5YSX5_9CAUD</name>
<evidence type="ECO:0000256" key="1">
    <source>
        <dbReference type="SAM" id="Phobius"/>
    </source>
</evidence>
<evidence type="ECO:0000313" key="3">
    <source>
        <dbReference type="Proteomes" id="UP000203191"/>
    </source>
</evidence>
<dbReference type="OrthoDB" id="27299at10239"/>
<sequence length="106" mass="11556">MPKPNKYAGNGKLRPEGTQEGLYVMNKGRMVPMFRAAPEAIERGINAYKAFKGRNFMKLIARITLGILLVAMVAALMTGCQVNVVNVVHSDIGVQGITETIHEVAK</sequence>
<organism evidence="2 3">
    <name type="scientific">Pseudomonas phage PPpW-4</name>
    <dbReference type="NCBI Taxonomy" id="1279083"/>
    <lineage>
        <taxon>Viruses</taxon>
        <taxon>Duplodnaviria</taxon>
        <taxon>Heunggongvirae</taxon>
        <taxon>Uroviricota</taxon>
        <taxon>Caudoviricetes</taxon>
        <taxon>Autographivirales</taxon>
        <taxon>Autotranscriptaviridae</taxon>
        <taxon>Studiervirinae</taxon>
        <taxon>Phutvirus</taxon>
        <taxon>Phutvirus PPpW4</taxon>
    </lineage>
</organism>
<accession>V5YSX5</accession>
<dbReference type="KEGG" id="vg:17824995"/>
<dbReference type="EMBL" id="AB775549">
    <property type="protein sequence ID" value="BAO20670.1"/>
    <property type="molecule type" value="Genomic_DNA"/>
</dbReference>
<keyword evidence="1" id="KW-0812">Transmembrane</keyword>
<dbReference type="RefSeq" id="YP_008873130.1">
    <property type="nucleotide sequence ID" value="NC_023005.1"/>
</dbReference>
<proteinExistence type="predicted"/>
<evidence type="ECO:0000313" key="2">
    <source>
        <dbReference type="EMBL" id="BAO20670.1"/>
    </source>
</evidence>